<comment type="pathway">
    <text evidence="1">Lipid metabolism; butanoate metabolism.</text>
</comment>
<dbReference type="Pfam" id="PF00725">
    <property type="entry name" value="3HCDH"/>
    <property type="match status" value="1"/>
</dbReference>
<dbReference type="InterPro" id="IPR006108">
    <property type="entry name" value="3HC_DH_C"/>
</dbReference>
<sequence>MTKLKVLVTGDTRFNVSVGKWWPQDQVEVITLSALDLKAEKDHLDGIGLAFDTLTGPSEDKKRLVQTLDQLLDQDVPLLCSFLHHSATEMASWCQKPQRLFGYHPLHFEDMNVMELSVPLQADSQLVEKVQDLLGQYGKEVETVVDEVGGIFPRTLALIINEAAHTLAEGVASAKDIDIAMKKGTNYPFGPLEWADKIGLEHILWILQGLHRDLGDDRYRPAPLLRKKVLARQLGLATGKGFYRHDLQGNLVQ</sequence>
<dbReference type="InterPro" id="IPR013328">
    <property type="entry name" value="6PGD_dom2"/>
</dbReference>
<dbReference type="GO" id="GO:0006631">
    <property type="term" value="P:fatty acid metabolic process"/>
    <property type="evidence" value="ECO:0007669"/>
    <property type="project" value="InterPro"/>
</dbReference>
<protein>
    <submittedName>
        <fullName evidence="4">3-hydroxyacyl-CoA dehydrogenase domain-containing protein</fullName>
    </submittedName>
    <submittedName>
        <fullName evidence="5">3-hydroxybutyryl-CoA dehydrogenase</fullName>
    </submittedName>
</protein>
<dbReference type="OrthoDB" id="2986269at2"/>
<keyword evidence="7" id="KW-1185">Reference proteome</keyword>
<evidence type="ECO:0000313" key="7">
    <source>
        <dbReference type="Proteomes" id="UP000825179"/>
    </source>
</evidence>
<dbReference type="Gene3D" id="1.10.1040.10">
    <property type="entry name" value="N-(1-d-carboxylethyl)-l-norvaline Dehydrogenase, domain 2"/>
    <property type="match status" value="1"/>
</dbReference>
<evidence type="ECO:0000256" key="2">
    <source>
        <dbReference type="ARBA" id="ARBA00009463"/>
    </source>
</evidence>
<reference evidence="4 6" key="1">
    <citation type="journal article" date="2011" name="J. Bacteriol.">
        <title>Draft genome sequence of the thermoalkaliphilic Caldalkalibacillus thermarum strain TA2.A1.</title>
        <authorList>
            <person name="Kalamorz F."/>
            <person name="Keis S."/>
            <person name="McMillan D.G."/>
            <person name="Olsson K."/>
            <person name="Stanton J.A."/>
            <person name="Stockwell P."/>
            <person name="Black M.A."/>
            <person name="Klingeman D.M."/>
            <person name="Land M.L."/>
            <person name="Han C.S."/>
            <person name="Martin S.L."/>
            <person name="Becher S.A."/>
            <person name="Peddie C.J."/>
            <person name="Morgan H.W."/>
            <person name="Matthies D."/>
            <person name="Preiss L."/>
            <person name="Meier T."/>
            <person name="Brown S.D."/>
            <person name="Cook G.M."/>
        </authorList>
    </citation>
    <scope>NUCLEOTIDE SEQUENCE [LARGE SCALE GENOMIC DNA]</scope>
    <source>
        <strain evidence="4 6">TA2.A1</strain>
    </source>
</reference>
<evidence type="ECO:0000256" key="1">
    <source>
        <dbReference type="ARBA" id="ARBA00005086"/>
    </source>
</evidence>
<dbReference type="InterPro" id="IPR008927">
    <property type="entry name" value="6-PGluconate_DH-like_C_sf"/>
</dbReference>
<dbReference type="KEGG" id="cthu:HUR95_03555"/>
<accession>F5L9G4</accession>
<dbReference type="Gene3D" id="3.40.50.720">
    <property type="entry name" value="NAD(P)-binding Rossmann-like Domain"/>
    <property type="match status" value="1"/>
</dbReference>
<dbReference type="AlphaFoldDB" id="F5L9G4"/>
<reference evidence="5 7" key="2">
    <citation type="journal article" date="2020" name="Extremophiles">
        <title>Genomic analysis of Caldalkalibacillus thermarum TA2.A1 reveals aerobic alkaliphilic metabolism and evolutionary hallmarks linking alkaliphilic bacteria and plant life.</title>
        <authorList>
            <person name="de Jong S.I."/>
            <person name="van den Broek M.A."/>
            <person name="Merkel A.Y."/>
            <person name="de la Torre Cortes P."/>
            <person name="Kalamorz F."/>
            <person name="Cook G.M."/>
            <person name="van Loosdrecht M.C.M."/>
            <person name="McMillan D.G.G."/>
        </authorList>
    </citation>
    <scope>NUCLEOTIDE SEQUENCE [LARGE SCALE GENOMIC DNA]</scope>
    <source>
        <strain evidence="5 7">TA2.A1</strain>
    </source>
</reference>
<dbReference type="Proteomes" id="UP000010716">
    <property type="component" value="Unassembled WGS sequence"/>
</dbReference>
<feature type="domain" description="3-hydroxyacyl-CoA dehydrogenase C-terminal" evidence="3">
    <location>
        <begin position="152"/>
        <end position="244"/>
    </location>
</feature>
<organism evidence="4 6">
    <name type="scientific">Caldalkalibacillus thermarum (strain TA2.A1)</name>
    <dbReference type="NCBI Taxonomy" id="986075"/>
    <lineage>
        <taxon>Bacteria</taxon>
        <taxon>Bacillati</taxon>
        <taxon>Bacillota</taxon>
        <taxon>Bacilli</taxon>
        <taxon>Bacillales</taxon>
        <taxon>Bacillaceae</taxon>
        <taxon>Caldalkalibacillus</taxon>
    </lineage>
</organism>
<gene>
    <name evidence="4" type="ORF">CathTA2_2468</name>
    <name evidence="5" type="ORF">HUR95_03555</name>
</gene>
<proteinExistence type="inferred from homology"/>
<name>F5L9G4_CALTT</name>
<dbReference type="PANTHER" id="PTHR48075:SF5">
    <property type="entry name" value="3-HYDROXYBUTYRYL-COA DEHYDROGENASE"/>
    <property type="match status" value="1"/>
</dbReference>
<evidence type="ECO:0000313" key="5">
    <source>
        <dbReference type="EMBL" id="QZT34476.1"/>
    </source>
</evidence>
<dbReference type="Proteomes" id="UP000825179">
    <property type="component" value="Chromosome"/>
</dbReference>
<dbReference type="PANTHER" id="PTHR48075">
    <property type="entry name" value="3-HYDROXYACYL-COA DEHYDROGENASE FAMILY PROTEIN"/>
    <property type="match status" value="1"/>
</dbReference>
<dbReference type="RefSeq" id="WP_007505857.1">
    <property type="nucleotide sequence ID" value="NZ_AFCE01000158.1"/>
</dbReference>
<dbReference type="eggNOG" id="COG1250">
    <property type="taxonomic scope" value="Bacteria"/>
</dbReference>
<dbReference type="EMBL" id="CP082237">
    <property type="protein sequence ID" value="QZT34476.1"/>
    <property type="molecule type" value="Genomic_DNA"/>
</dbReference>
<reference evidence="5" key="3">
    <citation type="submission" date="2021-08" db="EMBL/GenBank/DDBJ databases">
        <authorList>
            <person name="de Jong S."/>
            <person name="van den Broek M."/>
            <person name="Merkel A."/>
            <person name="de la Torre Cortes P."/>
            <person name="Kalamorz F."/>
            <person name="Cook G."/>
            <person name="van Loosdrecht M."/>
            <person name="McMillan D."/>
        </authorList>
    </citation>
    <scope>NUCLEOTIDE SEQUENCE</scope>
    <source>
        <strain evidence="5">TA2.A1</strain>
    </source>
</reference>
<evidence type="ECO:0000259" key="3">
    <source>
        <dbReference type="Pfam" id="PF00725"/>
    </source>
</evidence>
<evidence type="ECO:0000313" key="6">
    <source>
        <dbReference type="Proteomes" id="UP000010716"/>
    </source>
</evidence>
<evidence type="ECO:0000313" key="4">
    <source>
        <dbReference type="EMBL" id="EGL81951.1"/>
    </source>
</evidence>
<dbReference type="SUPFAM" id="SSF48179">
    <property type="entry name" value="6-phosphogluconate dehydrogenase C-terminal domain-like"/>
    <property type="match status" value="1"/>
</dbReference>
<comment type="similarity">
    <text evidence="2">Belongs to the 3-hydroxyacyl-CoA dehydrogenase family.</text>
</comment>
<dbReference type="EMBL" id="AFCE01000158">
    <property type="protein sequence ID" value="EGL81951.1"/>
    <property type="molecule type" value="Genomic_DNA"/>
</dbReference>
<dbReference type="GO" id="GO:0016616">
    <property type="term" value="F:oxidoreductase activity, acting on the CH-OH group of donors, NAD or NADP as acceptor"/>
    <property type="evidence" value="ECO:0007669"/>
    <property type="project" value="InterPro"/>
</dbReference>